<evidence type="ECO:0000256" key="1">
    <source>
        <dbReference type="ARBA" id="ARBA00000683"/>
    </source>
</evidence>
<evidence type="ECO:0000256" key="7">
    <source>
        <dbReference type="ARBA" id="ARBA00016544"/>
    </source>
</evidence>
<dbReference type="InterPro" id="IPR024692">
    <property type="entry name" value="PTS_EI"/>
</dbReference>
<dbReference type="GO" id="GO:0005737">
    <property type="term" value="C:cytoplasm"/>
    <property type="evidence" value="ECO:0007669"/>
    <property type="project" value="UniProtKB-SubCell"/>
</dbReference>
<dbReference type="GO" id="GO:0046872">
    <property type="term" value="F:metal ion binding"/>
    <property type="evidence" value="ECO:0007669"/>
    <property type="project" value="UniProtKB-KW"/>
</dbReference>
<evidence type="ECO:0000256" key="13">
    <source>
        <dbReference type="ARBA" id="ARBA00022723"/>
    </source>
</evidence>
<evidence type="ECO:0000256" key="6">
    <source>
        <dbReference type="ARBA" id="ARBA00012232"/>
    </source>
</evidence>
<keyword evidence="14 17" id="KW-0418">Kinase</keyword>
<feature type="binding site" evidence="20">
    <location>
        <position position="446"/>
    </location>
    <ligand>
        <name>Mg(2+)</name>
        <dbReference type="ChEBI" id="CHEBI:18420"/>
    </ligand>
</feature>
<dbReference type="GO" id="GO:0009401">
    <property type="term" value="P:phosphoenolpyruvate-dependent sugar phosphotransferase system"/>
    <property type="evidence" value="ECO:0007669"/>
    <property type="project" value="UniProtKB-KW"/>
</dbReference>
<comment type="cofactor">
    <cofactor evidence="2 17 20">
        <name>Mg(2+)</name>
        <dbReference type="ChEBI" id="CHEBI:18420"/>
    </cofactor>
</comment>
<feature type="active site" description="Proton donor" evidence="18">
    <location>
        <position position="517"/>
    </location>
</feature>
<evidence type="ECO:0000256" key="20">
    <source>
        <dbReference type="PIRSR" id="PIRSR000732-3"/>
    </source>
</evidence>
<evidence type="ECO:0000256" key="18">
    <source>
        <dbReference type="PIRSR" id="PIRSR000732-1"/>
    </source>
</evidence>
<evidence type="ECO:0000256" key="3">
    <source>
        <dbReference type="ARBA" id="ARBA00002728"/>
    </source>
</evidence>
<proteinExistence type="inferred from homology"/>
<evidence type="ECO:0000313" key="24">
    <source>
        <dbReference type="EMBL" id="RFM23316.1"/>
    </source>
</evidence>
<evidence type="ECO:0000256" key="5">
    <source>
        <dbReference type="ARBA" id="ARBA00007837"/>
    </source>
</evidence>
<dbReference type="Gene3D" id="1.10.274.10">
    <property type="entry name" value="PtsI, HPr-binding domain"/>
    <property type="match status" value="1"/>
</dbReference>
<comment type="subcellular location">
    <subcellularLocation>
        <location evidence="4 17">Cytoplasm</location>
    </subcellularLocation>
</comment>
<dbReference type="Gene3D" id="3.20.20.60">
    <property type="entry name" value="Phosphoenolpyruvate-binding domains"/>
    <property type="match status" value="1"/>
</dbReference>
<dbReference type="InterPro" id="IPR000121">
    <property type="entry name" value="PEP_util_C"/>
</dbReference>
<keyword evidence="15 17" id="KW-0460">Magnesium</keyword>
<dbReference type="PIRSF" id="PIRSF000732">
    <property type="entry name" value="PTS_enzyme_I"/>
    <property type="match status" value="1"/>
</dbReference>
<dbReference type="EMBL" id="PHFL01000067">
    <property type="protein sequence ID" value="RFM23316.1"/>
    <property type="molecule type" value="Genomic_DNA"/>
</dbReference>
<keyword evidence="13 17" id="KW-0479">Metal-binding</keyword>
<dbReference type="InterPro" id="IPR036637">
    <property type="entry name" value="Phosphohistidine_dom_sf"/>
</dbReference>
<keyword evidence="24" id="KW-0670">Pyruvate</keyword>
<keyword evidence="10 17" id="KW-0762">Sugar transport</keyword>
<feature type="active site" description="Tele-phosphohistidine intermediate" evidence="18">
    <location>
        <position position="208"/>
    </location>
</feature>
<dbReference type="PRINTS" id="PR01736">
    <property type="entry name" value="PHPHTRNFRASE"/>
</dbReference>
<dbReference type="InterPro" id="IPR040442">
    <property type="entry name" value="Pyrv_kinase-like_dom_sf"/>
</dbReference>
<dbReference type="PROSITE" id="PS00742">
    <property type="entry name" value="PEP_ENZYMES_2"/>
    <property type="match status" value="1"/>
</dbReference>
<reference evidence="24 25" key="1">
    <citation type="journal article" date="2011" name="ISME J.">
        <title>Community ecology of hot spring cyanobacterial mats: predominant populations and their functional potential.</title>
        <authorList>
            <person name="Klatt C.G."/>
            <person name="Wood J.M."/>
            <person name="Rusch D.B."/>
            <person name="Bateson M.M."/>
            <person name="Hamamura N."/>
            <person name="Heidelberg J.F."/>
            <person name="Grossman A.R."/>
            <person name="Bhaya D."/>
            <person name="Cohan F.M."/>
            <person name="Kuhl M."/>
            <person name="Bryant D.A."/>
            <person name="Ward D.M."/>
        </authorList>
    </citation>
    <scope>NUCLEOTIDE SEQUENCE [LARGE SCALE GENOMIC DNA]</scope>
    <source>
        <strain evidence="24">OS</strain>
    </source>
</reference>
<protein>
    <recommendedName>
        <fullName evidence="7 17">Phosphoenolpyruvate-protein phosphotransferase</fullName>
        <ecNumber evidence="6 17">2.7.3.9</ecNumber>
    </recommendedName>
    <alternativeName>
        <fullName evidence="16 17">Phosphotransferase system, enzyme I</fullName>
    </alternativeName>
</protein>
<dbReference type="AlphaFoldDB" id="A0A395LXK7"/>
<keyword evidence="8 17" id="KW-0813">Transport</keyword>
<keyword evidence="12 17" id="KW-0598">Phosphotransferase system</keyword>
<dbReference type="Pfam" id="PF05524">
    <property type="entry name" value="PEP-utilisers_N"/>
    <property type="match status" value="1"/>
</dbReference>
<dbReference type="Gene3D" id="3.50.30.10">
    <property type="entry name" value="Phosphohistidine domain"/>
    <property type="match status" value="1"/>
</dbReference>
<evidence type="ECO:0000256" key="4">
    <source>
        <dbReference type="ARBA" id="ARBA00004496"/>
    </source>
</evidence>
<dbReference type="SUPFAM" id="SSF51621">
    <property type="entry name" value="Phosphoenolpyruvate/pyruvate domain"/>
    <property type="match status" value="1"/>
</dbReference>
<dbReference type="InterPro" id="IPR023151">
    <property type="entry name" value="PEP_util_CS"/>
</dbReference>
<comment type="similarity">
    <text evidence="5 17">Belongs to the PEP-utilizing enzyme family.</text>
</comment>
<sequence length="589" mass="66036">MDTQSLIAPSSFDFLFQGIAASKGIAKGTVYLFERDDVGALSAGAAFSKSELPEEHIQSEIERLHLALQRSAKELEKIARITEQKIGKAHSEIFTAQIMILHDEEFIRTMEERIRMERRRASIIASEEITKYQQVLLNSNEALFRERADDFQDLKERIIRNLYSGHLVSRIPEHSIVVATALTPADVILFSRQNMLGCATESGGATSHTALICQSLGVPMVVGLRNLVSQIHTGDTILIDGYEGKVILNPSARTVASYERKAKRWHTLLHSSLTQRETKTACGKRIYIYSNIDFKEELPSLEKFGSEGVGLFRSETLFIASGETPSEEAQTEYYTQLALQLAPRPFTVRLFDVGGDKFLYSSYKEANPNLGWRGIRILLDIPELLENQLRALLKANLHGNIQVMIPMVSSVEEVRAVKNTLARLTQELKKQKTIAAKPLLLGAMIEVPSAVELIEELAQEVEFFSIGTNDLMQYTVAVDRGNEVVQNLYNRLHPAVIRMIARTIKAARKYRRRVSMCGEMAANPLVTPLLLGLGLREFSVASSNIPEIKQVISRVRIDDATELASQCLKMATSHEIEQALHQFKVQHHL</sequence>
<feature type="domain" description="PEP-utilising enzyme mobile" evidence="21">
    <location>
        <begin position="171"/>
        <end position="244"/>
    </location>
</feature>
<dbReference type="InterPro" id="IPR050499">
    <property type="entry name" value="PEP-utilizing_PTS_enzyme"/>
</dbReference>
<evidence type="ECO:0000256" key="10">
    <source>
        <dbReference type="ARBA" id="ARBA00022597"/>
    </source>
</evidence>
<evidence type="ECO:0000256" key="15">
    <source>
        <dbReference type="ARBA" id="ARBA00022842"/>
    </source>
</evidence>
<feature type="binding site" evidence="19">
    <location>
        <position position="349"/>
    </location>
    <ligand>
        <name>phosphoenolpyruvate</name>
        <dbReference type="ChEBI" id="CHEBI:58702"/>
    </ligand>
</feature>
<dbReference type="Pfam" id="PF00391">
    <property type="entry name" value="PEP-utilizers"/>
    <property type="match status" value="1"/>
</dbReference>
<evidence type="ECO:0000256" key="11">
    <source>
        <dbReference type="ARBA" id="ARBA00022679"/>
    </source>
</evidence>
<keyword evidence="11 17" id="KW-0808">Transferase</keyword>
<dbReference type="InterPro" id="IPR008731">
    <property type="entry name" value="PTS_EIN"/>
</dbReference>
<evidence type="ECO:0000259" key="22">
    <source>
        <dbReference type="Pfam" id="PF02896"/>
    </source>
</evidence>
<keyword evidence="9 17" id="KW-0963">Cytoplasm</keyword>
<feature type="binding site" evidence="20">
    <location>
        <position position="470"/>
    </location>
    <ligand>
        <name>Mg(2+)</name>
        <dbReference type="ChEBI" id="CHEBI:18420"/>
    </ligand>
</feature>
<evidence type="ECO:0000256" key="12">
    <source>
        <dbReference type="ARBA" id="ARBA00022683"/>
    </source>
</evidence>
<feature type="binding site" evidence="19">
    <location>
        <begin position="469"/>
        <end position="470"/>
    </location>
    <ligand>
        <name>phosphoenolpyruvate</name>
        <dbReference type="ChEBI" id="CHEBI:58702"/>
    </ligand>
</feature>
<accession>A0A395LXK7</accession>
<gene>
    <name evidence="24" type="primary">ptsP</name>
    <name evidence="24" type="ORF">D0433_11655</name>
</gene>
<dbReference type="InterPro" id="IPR015813">
    <property type="entry name" value="Pyrv/PenolPyrv_kinase-like_dom"/>
</dbReference>
<dbReference type="Proteomes" id="UP000266389">
    <property type="component" value="Unassembled WGS sequence"/>
</dbReference>
<dbReference type="InterPro" id="IPR036618">
    <property type="entry name" value="PtsI_HPr-bd_sf"/>
</dbReference>
<dbReference type="GO" id="GO:0016301">
    <property type="term" value="F:kinase activity"/>
    <property type="evidence" value="ECO:0007669"/>
    <property type="project" value="UniProtKB-KW"/>
</dbReference>
<evidence type="ECO:0000256" key="14">
    <source>
        <dbReference type="ARBA" id="ARBA00022777"/>
    </source>
</evidence>
<evidence type="ECO:0000259" key="23">
    <source>
        <dbReference type="Pfam" id="PF05524"/>
    </source>
</evidence>
<evidence type="ECO:0000256" key="16">
    <source>
        <dbReference type="ARBA" id="ARBA00033235"/>
    </source>
</evidence>
<evidence type="ECO:0000256" key="9">
    <source>
        <dbReference type="ARBA" id="ARBA00022490"/>
    </source>
</evidence>
<organism evidence="24 25">
    <name type="scientific">Candidatus Thermochlorobacter aerophilus</name>
    <dbReference type="NCBI Taxonomy" id="1868324"/>
    <lineage>
        <taxon>Bacteria</taxon>
        <taxon>Pseudomonadati</taxon>
        <taxon>Chlorobiota</taxon>
        <taxon>Chlorobiia</taxon>
        <taxon>Chlorobiales</taxon>
        <taxon>Candidatus Thermochlorobacteriaceae</taxon>
        <taxon>Candidatus Thermochlorobacter</taxon>
    </lineage>
</organism>
<dbReference type="PANTHER" id="PTHR46244:SF3">
    <property type="entry name" value="PHOSPHOENOLPYRUVATE-PROTEIN PHOSPHOTRANSFERASE"/>
    <property type="match status" value="1"/>
</dbReference>
<comment type="catalytic activity">
    <reaction evidence="1 17">
        <text>L-histidyl-[protein] + phosphoenolpyruvate = N(pros)-phospho-L-histidyl-[protein] + pyruvate</text>
        <dbReference type="Rhea" id="RHEA:23880"/>
        <dbReference type="Rhea" id="RHEA-COMP:9745"/>
        <dbReference type="Rhea" id="RHEA-COMP:9746"/>
        <dbReference type="ChEBI" id="CHEBI:15361"/>
        <dbReference type="ChEBI" id="CHEBI:29979"/>
        <dbReference type="ChEBI" id="CHEBI:58702"/>
        <dbReference type="ChEBI" id="CHEBI:64837"/>
        <dbReference type="EC" id="2.7.3.9"/>
    </reaction>
</comment>
<evidence type="ECO:0000259" key="21">
    <source>
        <dbReference type="Pfam" id="PF00391"/>
    </source>
</evidence>
<comment type="function">
    <text evidence="3 17">General (non sugar-specific) component of the phosphoenolpyruvate-dependent sugar phosphotransferase system (sugar PTS). This major carbohydrate active-transport system catalyzes the phosphorylation of incoming sugar substrates concomitantly with their translocation across the cell membrane. Enzyme I transfers the phosphoryl group from phosphoenolpyruvate (PEP) to the phosphoryl carrier protein (HPr).</text>
</comment>
<feature type="domain" description="Phosphotransferase system enzyme I N-terminal" evidence="23">
    <location>
        <begin position="17"/>
        <end position="147"/>
    </location>
</feature>
<dbReference type="GO" id="GO:0008965">
    <property type="term" value="F:phosphoenolpyruvate-protein phosphotransferase activity"/>
    <property type="evidence" value="ECO:0007669"/>
    <property type="project" value="UniProtKB-EC"/>
</dbReference>
<dbReference type="EC" id="2.7.3.9" evidence="6 17"/>
<evidence type="ECO:0000313" key="25">
    <source>
        <dbReference type="Proteomes" id="UP000266389"/>
    </source>
</evidence>
<evidence type="ECO:0000256" key="17">
    <source>
        <dbReference type="PIRNR" id="PIRNR000732"/>
    </source>
</evidence>
<dbReference type="NCBIfam" id="TIGR01417">
    <property type="entry name" value="PTS_I_fam"/>
    <property type="match status" value="1"/>
</dbReference>
<dbReference type="Pfam" id="PF02896">
    <property type="entry name" value="PEP-utilizers_C"/>
    <property type="match status" value="1"/>
</dbReference>
<dbReference type="InterPro" id="IPR008279">
    <property type="entry name" value="PEP-util_enz_mobile_dom"/>
</dbReference>
<dbReference type="SUPFAM" id="SSF47831">
    <property type="entry name" value="Enzyme I of the PEP:sugar phosphotransferase system HPr-binding (sub)domain"/>
    <property type="match status" value="1"/>
</dbReference>
<dbReference type="SUPFAM" id="SSF52009">
    <property type="entry name" value="Phosphohistidine domain"/>
    <property type="match status" value="1"/>
</dbReference>
<dbReference type="InterPro" id="IPR006318">
    <property type="entry name" value="PTS_EI-like"/>
</dbReference>
<name>A0A395LXK7_9BACT</name>
<feature type="binding site" evidence="19">
    <location>
        <position position="313"/>
    </location>
    <ligand>
        <name>phosphoenolpyruvate</name>
        <dbReference type="ChEBI" id="CHEBI:58702"/>
    </ligand>
</feature>
<evidence type="ECO:0000256" key="8">
    <source>
        <dbReference type="ARBA" id="ARBA00022448"/>
    </source>
</evidence>
<dbReference type="PANTHER" id="PTHR46244">
    <property type="entry name" value="PHOSPHOENOLPYRUVATE-PROTEIN PHOSPHOTRANSFERASE"/>
    <property type="match status" value="1"/>
</dbReference>
<feature type="domain" description="PEP-utilising enzyme C-terminal" evidence="22">
    <location>
        <begin position="274"/>
        <end position="555"/>
    </location>
</feature>
<comment type="caution">
    <text evidence="24">The sequence shown here is derived from an EMBL/GenBank/DDBJ whole genome shotgun (WGS) entry which is preliminary data.</text>
</comment>
<feature type="binding site" evidence="19">
    <location>
        <position position="480"/>
    </location>
    <ligand>
        <name>phosphoenolpyruvate</name>
        <dbReference type="ChEBI" id="CHEBI:58702"/>
    </ligand>
</feature>
<evidence type="ECO:0000256" key="19">
    <source>
        <dbReference type="PIRSR" id="PIRSR000732-2"/>
    </source>
</evidence>
<evidence type="ECO:0000256" key="2">
    <source>
        <dbReference type="ARBA" id="ARBA00001946"/>
    </source>
</evidence>